<dbReference type="InterPro" id="IPR001025">
    <property type="entry name" value="BAH_dom"/>
</dbReference>
<proteinExistence type="predicted"/>
<evidence type="ECO:0000256" key="4">
    <source>
        <dbReference type="ARBA" id="ARBA00023015"/>
    </source>
</evidence>
<keyword evidence="7" id="KW-0539">Nucleus</keyword>
<evidence type="ECO:0000259" key="11">
    <source>
        <dbReference type="PROSITE" id="PS50014"/>
    </source>
</evidence>
<dbReference type="InterPro" id="IPR036427">
    <property type="entry name" value="Bromodomain-like_sf"/>
</dbReference>
<dbReference type="InterPro" id="IPR043151">
    <property type="entry name" value="BAH_sf"/>
</dbReference>
<dbReference type="PRINTS" id="PR00503">
    <property type="entry name" value="BROMODOMAIN"/>
</dbReference>
<dbReference type="InterPro" id="IPR037382">
    <property type="entry name" value="Rsc/polybromo"/>
</dbReference>
<dbReference type="InterPro" id="IPR037968">
    <property type="entry name" value="PBRM1_BD5"/>
</dbReference>
<feature type="domain" description="Bromo" evidence="11">
    <location>
        <begin position="669"/>
        <end position="739"/>
    </location>
</feature>
<dbReference type="SMART" id="SM00297">
    <property type="entry name" value="BROMO"/>
    <property type="match status" value="6"/>
</dbReference>
<dbReference type="PROSITE" id="PS50014">
    <property type="entry name" value="BROMODOMAIN_2"/>
    <property type="match status" value="5"/>
</dbReference>
<feature type="domain" description="BAH" evidence="12">
    <location>
        <begin position="938"/>
        <end position="1056"/>
    </location>
</feature>
<dbReference type="CDD" id="cd05515">
    <property type="entry name" value="Bromo_polybromo_V"/>
    <property type="match status" value="1"/>
</dbReference>
<evidence type="ECO:0000256" key="3">
    <source>
        <dbReference type="ARBA" id="ARBA00022853"/>
    </source>
</evidence>
<dbReference type="PANTHER" id="PTHR16062:SF19">
    <property type="entry name" value="PROTEIN POLYBROMO-1"/>
    <property type="match status" value="1"/>
</dbReference>
<organism evidence="13 14">
    <name type="scientific">Ignelater luminosus</name>
    <name type="common">Cucubano</name>
    <name type="synonym">Pyrophorus luminosus</name>
    <dbReference type="NCBI Taxonomy" id="2038154"/>
    <lineage>
        <taxon>Eukaryota</taxon>
        <taxon>Metazoa</taxon>
        <taxon>Ecdysozoa</taxon>
        <taxon>Arthropoda</taxon>
        <taxon>Hexapoda</taxon>
        <taxon>Insecta</taxon>
        <taxon>Pterygota</taxon>
        <taxon>Neoptera</taxon>
        <taxon>Endopterygota</taxon>
        <taxon>Coleoptera</taxon>
        <taxon>Polyphaga</taxon>
        <taxon>Elateriformia</taxon>
        <taxon>Elateroidea</taxon>
        <taxon>Elateridae</taxon>
        <taxon>Agrypninae</taxon>
        <taxon>Pyrophorini</taxon>
        <taxon>Ignelater</taxon>
    </lineage>
</organism>
<evidence type="ECO:0000256" key="9">
    <source>
        <dbReference type="SAM" id="Coils"/>
    </source>
</evidence>
<dbReference type="CDD" id="cd05520">
    <property type="entry name" value="Bromo_polybromo_III"/>
    <property type="match status" value="1"/>
</dbReference>
<keyword evidence="14" id="KW-1185">Reference proteome</keyword>
<keyword evidence="3" id="KW-0156">Chromatin regulator</keyword>
<comment type="subcellular location">
    <subcellularLocation>
        <location evidence="1">Nucleus</location>
    </subcellularLocation>
</comment>
<dbReference type="FunFam" id="1.20.920.10:FF:000006">
    <property type="entry name" value="protein polybromo-1 isoform X1"/>
    <property type="match status" value="1"/>
</dbReference>
<evidence type="ECO:0000256" key="7">
    <source>
        <dbReference type="ARBA" id="ARBA00023242"/>
    </source>
</evidence>
<dbReference type="InterPro" id="IPR018359">
    <property type="entry name" value="Bromodomain_CS"/>
</dbReference>
<dbReference type="EMBL" id="VTPC01007788">
    <property type="protein sequence ID" value="KAF2893644.1"/>
    <property type="molecule type" value="Genomic_DNA"/>
</dbReference>
<feature type="domain" description="Bromo" evidence="11">
    <location>
        <begin position="215"/>
        <end position="285"/>
    </location>
</feature>
<dbReference type="GO" id="GO:0006368">
    <property type="term" value="P:transcription elongation by RNA polymerase II"/>
    <property type="evidence" value="ECO:0007669"/>
    <property type="project" value="TreeGrafter"/>
</dbReference>
<keyword evidence="5 8" id="KW-0103">Bromodomain</keyword>
<keyword evidence="4" id="KW-0805">Transcription regulation</keyword>
<evidence type="ECO:0000256" key="1">
    <source>
        <dbReference type="ARBA" id="ARBA00004123"/>
    </source>
</evidence>
<name>A0A8K0CWA1_IGNLU</name>
<keyword evidence="2" id="KW-0677">Repeat</keyword>
<dbReference type="GO" id="GO:0016586">
    <property type="term" value="C:RSC-type complex"/>
    <property type="evidence" value="ECO:0007669"/>
    <property type="project" value="InterPro"/>
</dbReference>
<dbReference type="SUPFAM" id="SSF47370">
    <property type="entry name" value="Bromodomain"/>
    <property type="match status" value="6"/>
</dbReference>
<evidence type="ECO:0000259" key="12">
    <source>
        <dbReference type="PROSITE" id="PS51038"/>
    </source>
</evidence>
<dbReference type="CDD" id="cd05524">
    <property type="entry name" value="Bromo_polybromo_I"/>
    <property type="match status" value="1"/>
</dbReference>
<feature type="region of interest" description="Disordered" evidence="10">
    <location>
        <begin position="1"/>
        <end position="40"/>
    </location>
</feature>
<evidence type="ECO:0000256" key="5">
    <source>
        <dbReference type="ARBA" id="ARBA00023117"/>
    </source>
</evidence>
<dbReference type="Gene3D" id="2.30.30.490">
    <property type="match status" value="2"/>
</dbReference>
<feature type="non-terminal residue" evidence="13">
    <location>
        <position position="1"/>
    </location>
</feature>
<dbReference type="PROSITE" id="PS00633">
    <property type="entry name" value="BROMODOMAIN_1"/>
    <property type="match status" value="3"/>
</dbReference>
<dbReference type="GO" id="GO:0003682">
    <property type="term" value="F:chromatin binding"/>
    <property type="evidence" value="ECO:0007669"/>
    <property type="project" value="InterPro"/>
</dbReference>
<reference evidence="13" key="1">
    <citation type="submission" date="2019-08" db="EMBL/GenBank/DDBJ databases">
        <title>The genome of the North American firefly Photinus pyralis.</title>
        <authorList>
            <consortium name="Photinus pyralis genome working group"/>
            <person name="Fallon T.R."/>
            <person name="Sander Lower S.E."/>
            <person name="Weng J.-K."/>
        </authorList>
    </citation>
    <scope>NUCLEOTIDE SEQUENCE</scope>
    <source>
        <strain evidence="13">TRF0915ILg1</strain>
        <tissue evidence="13">Whole body</tissue>
    </source>
</reference>
<dbReference type="GO" id="GO:0006338">
    <property type="term" value="P:chromatin remodeling"/>
    <property type="evidence" value="ECO:0007669"/>
    <property type="project" value="InterPro"/>
</dbReference>
<dbReference type="GO" id="GO:0016514">
    <property type="term" value="C:SWI/SNF complex"/>
    <property type="evidence" value="ECO:0007669"/>
    <property type="project" value="TreeGrafter"/>
</dbReference>
<feature type="compositionally biased region" description="Acidic residues" evidence="10">
    <location>
        <begin position="337"/>
        <end position="357"/>
    </location>
</feature>
<dbReference type="CDD" id="cd04717">
    <property type="entry name" value="BAH_polybromo"/>
    <property type="match status" value="2"/>
</dbReference>
<evidence type="ECO:0000313" key="14">
    <source>
        <dbReference type="Proteomes" id="UP000801492"/>
    </source>
</evidence>
<dbReference type="FunFam" id="1.20.920.10:FF:000059">
    <property type="entry name" value="Polybromo 1,-like"/>
    <property type="match status" value="1"/>
</dbReference>
<dbReference type="OrthoDB" id="10009055at2759"/>
<dbReference type="InterPro" id="IPR001487">
    <property type="entry name" value="Bromodomain"/>
</dbReference>
<sequence>MSKRRRTSSIASRQEEDSLDSLEASTSGGPTMRKRSKKQDPMELCQLLYESIRNYKKEDGTLLCDAFIRVPKRRQEPGYYEVVSNPIDLLKVQQKLKTDEYEDMEDLQNDIELIVNNTKAFYKKNSQEYRDASDLWELFLLNKIRLLEGKDSEDEPKGKIILKVGKLARKAAAAEARKQETDQSEDTSETSTNPDEDMNPYEELFTAVMTASDVDNRPLHTAFQLLPSKKKYPEYYEVIENPIDLKAVAIKIQNSDYAHLNELEKDLLLMTKNACLFNEPGSQIYRDAKTLKKFISSRKIEIEHGKYSGAKSSERIRNKRLRGSTTLSAVTAALRDEESDTGDEQEEPMEEEADPIDSENPQWQLFEAVRSVTSNSGTPLNEPFWRLPSRRFYPDYYKEIKNPVSLTQIRRKLMNNAYGTVSEVAGDLTIMFENAKKYNLPTSKLYKDAVKLQKVMQLKVQELLDIDQVTHRVTNKNRKDTDSDVDSDEKVRKKPGPRPKNPLGVVGSVGRGRPPKDPIPLKKRLHALTKYMIEYTCEDGRKPMLAFMEKPSKKLYPDYYEVISEPIDFLEIEAKIRAEQYANENDLIRDFKLMFGNCRQYNEENSTIYEDANLMEKILLEKVGQTALTPEKEKKNIVRIVRPRKILSPTEKNCRALYDTIRDYKEPKANRQLSLIFMKLPSKNDYPDYYEVIKNPIDMEKIAQKVKTNAYETLDDLVNDFVLMFDNACKYNEPDSQIYKDALVLQRVCLQTKLQLKEDDDTVPDVSAAIQDLLLNLFTIVYNHQDADERCFSDSMAELPEHDEIDGKKVRALSLDLIKRRLDKGLYRRLDTFQEDMFACFERARRLSRSDSQVFEDSVELQSYFIKQRDELCKHGELLQSPAFSYTLMHLTAAVEALRQSKLVQESFEDENETRSSDDSIIRDSNATAGESMTVNQQTFKVGEFVYMDSKEKGVEPHILLIERLWTNNEGQKMLYGNYYLRPAETYHVTTRKFLEKEVFKSDTHTAVPLEEVRERCCVMNVKHYFTMKPEGYDEKDVYVCESRYSTKSRSFKKMKLFPETTDLNLVPREVPLEPKRVMSVFRERVEKHKDELAELQEQEKLIEKEKPNVVAFSSMEIDDGNTYYEQYNTICSGVVKTGDFVYVAADGGRQTVAQIDSIWETKDGKCYFRGPWFVTPPEIPHSPQRMFYKQEVFLSSLEDTNPLVSIVGKCCVLDYNDYISSRITEIPESDVYICCSMYDEINRQVRKLPSDGLKKYGHSNAVTEDEIYYFPKLINPPKVGSDVAQLQPDTIKPQSSSVVEV</sequence>
<dbReference type="Pfam" id="PF00439">
    <property type="entry name" value="Bromodomain"/>
    <property type="match status" value="6"/>
</dbReference>
<dbReference type="FunFam" id="1.20.920.10:FF:000064">
    <property type="entry name" value="Polybromo 1"/>
    <property type="match status" value="1"/>
</dbReference>
<feature type="compositionally biased region" description="Basic and acidic residues" evidence="10">
    <location>
        <begin position="913"/>
        <end position="922"/>
    </location>
</feature>
<keyword evidence="6" id="KW-0804">Transcription</keyword>
<dbReference type="SMART" id="SM00439">
    <property type="entry name" value="BAH"/>
    <property type="match status" value="2"/>
</dbReference>
<evidence type="ECO:0000256" key="10">
    <source>
        <dbReference type="SAM" id="MobiDB-lite"/>
    </source>
</evidence>
<feature type="region of interest" description="Disordered" evidence="10">
    <location>
        <begin position="474"/>
        <end position="520"/>
    </location>
</feature>
<accession>A0A8K0CWA1</accession>
<dbReference type="Pfam" id="PF01426">
    <property type="entry name" value="BAH"/>
    <property type="match status" value="2"/>
</dbReference>
<feature type="domain" description="BAH" evidence="12">
    <location>
        <begin position="1134"/>
        <end position="1250"/>
    </location>
</feature>
<evidence type="ECO:0000256" key="8">
    <source>
        <dbReference type="PROSITE-ProRule" id="PRU00035"/>
    </source>
</evidence>
<dbReference type="PROSITE" id="PS51038">
    <property type="entry name" value="BAH"/>
    <property type="match status" value="2"/>
</dbReference>
<evidence type="ECO:0000313" key="13">
    <source>
        <dbReference type="EMBL" id="KAF2893644.1"/>
    </source>
</evidence>
<feature type="region of interest" description="Disordered" evidence="10">
    <location>
        <begin position="906"/>
        <end position="928"/>
    </location>
</feature>
<dbReference type="Gene3D" id="1.20.920.10">
    <property type="entry name" value="Bromodomain-like"/>
    <property type="match status" value="6"/>
</dbReference>
<dbReference type="FunFam" id="1.20.920.10:FF:000057">
    <property type="entry name" value="Polybromo 1"/>
    <property type="match status" value="1"/>
</dbReference>
<feature type="domain" description="Bromo" evidence="11">
    <location>
        <begin position="539"/>
        <end position="609"/>
    </location>
</feature>
<evidence type="ECO:0008006" key="15">
    <source>
        <dbReference type="Google" id="ProtNLM"/>
    </source>
</evidence>
<feature type="domain" description="Bromo" evidence="11">
    <location>
        <begin position="376"/>
        <end position="446"/>
    </location>
</feature>
<feature type="compositionally biased region" description="Acidic residues" evidence="10">
    <location>
        <begin position="182"/>
        <end position="200"/>
    </location>
</feature>
<dbReference type="PANTHER" id="PTHR16062">
    <property type="entry name" value="SWI/SNF-RELATED"/>
    <property type="match status" value="1"/>
</dbReference>
<feature type="region of interest" description="Disordered" evidence="10">
    <location>
        <begin position="331"/>
        <end position="360"/>
    </location>
</feature>
<dbReference type="FunFam" id="1.20.920.10:FF:000009">
    <property type="entry name" value="Protein polybromo-1 isoform 1"/>
    <property type="match status" value="1"/>
</dbReference>
<evidence type="ECO:0000256" key="6">
    <source>
        <dbReference type="ARBA" id="ARBA00023163"/>
    </source>
</evidence>
<feature type="domain" description="Bromo" evidence="11">
    <location>
        <begin position="59"/>
        <end position="129"/>
    </location>
</feature>
<evidence type="ECO:0000256" key="2">
    <source>
        <dbReference type="ARBA" id="ARBA00022737"/>
    </source>
</evidence>
<gene>
    <name evidence="13" type="ORF">ILUMI_12527</name>
</gene>
<dbReference type="Proteomes" id="UP000801492">
    <property type="component" value="Unassembled WGS sequence"/>
</dbReference>
<dbReference type="CDD" id="cd05517">
    <property type="entry name" value="Bromo_polybromo_II"/>
    <property type="match status" value="1"/>
</dbReference>
<dbReference type="CDD" id="cd05526">
    <property type="entry name" value="Bromo_polybromo_VI"/>
    <property type="match status" value="1"/>
</dbReference>
<dbReference type="FunFam" id="2.30.30.490:FF:000002">
    <property type="entry name" value="protein polybromo-1 isoform X3"/>
    <property type="match status" value="1"/>
</dbReference>
<keyword evidence="9" id="KW-0175">Coiled coil</keyword>
<feature type="coiled-coil region" evidence="9">
    <location>
        <begin position="1079"/>
        <end position="1106"/>
    </location>
</feature>
<feature type="region of interest" description="Disordered" evidence="10">
    <location>
        <begin position="173"/>
        <end position="200"/>
    </location>
</feature>
<comment type="caution">
    <text evidence="13">The sequence shown here is derived from an EMBL/GenBank/DDBJ whole genome shotgun (WGS) entry which is preliminary data.</text>
</comment>
<protein>
    <recommendedName>
        <fullName evidence="15">Protein polybromo-1</fullName>
    </recommendedName>
</protein>